<dbReference type="InterPro" id="IPR052063">
    <property type="entry name" value="Polysaccharide_Lyase_1"/>
</dbReference>
<sequence length="791" mass="87638">MRSFLIILLAGLLGACSSDDEKNEAALANNLEVSKNEVKLTNVGGSFTINVTATGDWTAKVTESNSSWLTLSKESGNGNGDLRLFFTENTDDAKRESKIKVTLTNVNTTIEQEISVEQLGTDPDILLDYSKEVIPFLGTTLICQVVSNVAWKIEIDDQTDWIKEVDQSAQESRSFVTDNVHFAIALNVAAERRGNIVFKTVGDYIMSKTVEIVQEGVKTTLEVEQDEYIIPYKCKALTIPVTQEYAIEYTMTSTEPWITLDKEASTEDAIVLKIQDNTDRFPRTSSVIIKNSVLEQKIEIFQYGKPDTSIGDDPSAGQLLAFPGAEGGGRFTTGGRGGEIYRVTNLEDYGKNETPIKGSLRYGIEKSDQPRNIIFDVSGIIELKRGLFLVDHPNVSILGQTAPGDGITLKNYNFSFNLSADSKEMNAIIRFLRCRPGDKYEDYAEDAIGGRYFTNAIVDHVTASWGVDETLSFYGCQNFTAQWCMSTESLNNSNHAKGAHGYGAMFSGDNASYHHILMAHHSSRAPRISDMPEPGTQGAGDHIGYFDVRNNVYYNWSEAGFGCYGGKYGTFNIVNCYYKAGPATGTGSMSWRVLSSDPTARAYIEGNHVTASAEVTADNWTNGIWSQFWRDLHPTEEEMHAMRMAEPQPFSKVTSHTPEQAYEKVLQYAGASLRRDIIDQRIVKEVREGTSTWTGSKDEKPRPGIIDTVGDTEGYPEVKSLKAWPDTDGDGIPDIWEEAYGLDPNNPDDAAQISTSVDPNGRYSNLEVYFHNLVQHIVYNQNLGGQVIEKK</sequence>
<evidence type="ECO:0000313" key="7">
    <source>
        <dbReference type="Proteomes" id="UP000365824"/>
    </source>
</evidence>
<feature type="domain" description="BACON" evidence="3">
    <location>
        <begin position="59"/>
        <end position="118"/>
    </location>
</feature>
<evidence type="ECO:0000259" key="3">
    <source>
        <dbReference type="Pfam" id="PF13004"/>
    </source>
</evidence>
<dbReference type="EMBL" id="JAQNZF010000013">
    <property type="protein sequence ID" value="MDC2742912.1"/>
    <property type="molecule type" value="Genomic_DNA"/>
</dbReference>
<dbReference type="EMBL" id="VWLB01000010">
    <property type="protein sequence ID" value="KAA3929544.1"/>
    <property type="molecule type" value="Genomic_DNA"/>
</dbReference>
<proteinExistence type="predicted"/>
<dbReference type="EMBL" id="VWFO01000020">
    <property type="protein sequence ID" value="KAA4663218.1"/>
    <property type="molecule type" value="Genomic_DNA"/>
</dbReference>
<dbReference type="InterPro" id="IPR024361">
    <property type="entry name" value="BACON"/>
</dbReference>
<gene>
    <name evidence="5" type="ORF">F3B98_15790</name>
    <name evidence="4" type="ORF">F3F25_08270</name>
    <name evidence="6" type="ORF">PO382_11825</name>
</gene>
<dbReference type="Proteomes" id="UP000435985">
    <property type="component" value="Unassembled WGS sequence"/>
</dbReference>
<dbReference type="Proteomes" id="UP000365824">
    <property type="component" value="Unassembled WGS sequence"/>
</dbReference>
<evidence type="ECO:0000313" key="5">
    <source>
        <dbReference type="EMBL" id="KAA4663218.1"/>
    </source>
</evidence>
<accession>A0A139L7A1</accession>
<organism evidence="5 8">
    <name type="scientific">Bacteroides ovatus</name>
    <dbReference type="NCBI Taxonomy" id="28116"/>
    <lineage>
        <taxon>Bacteria</taxon>
        <taxon>Pseudomonadati</taxon>
        <taxon>Bacteroidota</taxon>
        <taxon>Bacteroidia</taxon>
        <taxon>Bacteroidales</taxon>
        <taxon>Bacteroidaceae</taxon>
        <taxon>Bacteroides</taxon>
    </lineage>
</organism>
<dbReference type="GO" id="GO:0046872">
    <property type="term" value="F:metal ion binding"/>
    <property type="evidence" value="ECO:0007669"/>
    <property type="project" value="UniProtKB-KW"/>
</dbReference>
<dbReference type="InterPro" id="IPR013783">
    <property type="entry name" value="Ig-like_fold"/>
</dbReference>
<dbReference type="RefSeq" id="WP_004309421.1">
    <property type="nucleotide sequence ID" value="NZ_CAXTIO010000003.1"/>
</dbReference>
<reference evidence="6" key="2">
    <citation type="submission" date="2022-10" db="EMBL/GenBank/DDBJ databases">
        <title>Human gut microbiome strain richness.</title>
        <authorList>
            <person name="Chen-Liaw A."/>
        </authorList>
    </citation>
    <scope>NUCLEOTIDE SEQUENCE</scope>
    <source>
        <strain evidence="6">BSD2780120875st1_E1_BSD2780120875_150330</strain>
    </source>
</reference>
<dbReference type="CDD" id="cd14948">
    <property type="entry name" value="BACON"/>
    <property type="match status" value="2"/>
</dbReference>
<name>A0A139L7A1_BACOV</name>
<dbReference type="Gene3D" id="2.160.20.10">
    <property type="entry name" value="Single-stranded right-handed beta-helix, Pectin lyase-like"/>
    <property type="match status" value="1"/>
</dbReference>
<dbReference type="Pfam" id="PF13004">
    <property type="entry name" value="BACON"/>
    <property type="match status" value="2"/>
</dbReference>
<dbReference type="Gene3D" id="2.60.40.10">
    <property type="entry name" value="Immunoglobulins"/>
    <property type="match status" value="2"/>
</dbReference>
<dbReference type="PROSITE" id="PS51257">
    <property type="entry name" value="PROKAR_LIPOPROTEIN"/>
    <property type="match status" value="1"/>
</dbReference>
<evidence type="ECO:0000313" key="6">
    <source>
        <dbReference type="EMBL" id="MDC2742912.1"/>
    </source>
</evidence>
<dbReference type="Proteomes" id="UP001219389">
    <property type="component" value="Unassembled WGS sequence"/>
</dbReference>
<keyword evidence="1" id="KW-0479">Metal-binding</keyword>
<dbReference type="SUPFAM" id="SSF51126">
    <property type="entry name" value="Pectin lyase-like"/>
    <property type="match status" value="1"/>
</dbReference>
<evidence type="ECO:0000256" key="1">
    <source>
        <dbReference type="ARBA" id="ARBA00022723"/>
    </source>
</evidence>
<dbReference type="PANTHER" id="PTHR42970:SF1">
    <property type="entry name" value="PECTATE LYASE C-RELATED"/>
    <property type="match status" value="1"/>
</dbReference>
<dbReference type="InterPro" id="IPR011050">
    <property type="entry name" value="Pectin_lyase_fold/virulence"/>
</dbReference>
<protein>
    <submittedName>
        <fullName evidence="6">BACON domain-containing carbohydrate-binding protein</fullName>
    </submittedName>
</protein>
<feature type="domain" description="BACON" evidence="3">
    <location>
        <begin position="253"/>
        <end position="302"/>
    </location>
</feature>
<comment type="caution">
    <text evidence="5">The sequence shown here is derived from an EMBL/GenBank/DDBJ whole genome shotgun (WGS) entry which is preliminary data.</text>
</comment>
<evidence type="ECO:0000313" key="4">
    <source>
        <dbReference type="EMBL" id="KAA3929544.1"/>
    </source>
</evidence>
<evidence type="ECO:0000256" key="2">
    <source>
        <dbReference type="ARBA" id="ARBA00023180"/>
    </source>
</evidence>
<dbReference type="PANTHER" id="PTHR42970">
    <property type="entry name" value="PECTATE LYASE C-RELATED"/>
    <property type="match status" value="1"/>
</dbReference>
<reference evidence="7 8" key="1">
    <citation type="journal article" date="2019" name="Nat. Med.">
        <title>A library of human gut bacterial isolates paired with longitudinal multiomics data enables mechanistic microbiome research.</title>
        <authorList>
            <person name="Poyet M."/>
            <person name="Groussin M."/>
            <person name="Gibbons S.M."/>
            <person name="Avila-Pacheco J."/>
            <person name="Jiang X."/>
            <person name="Kearney S.M."/>
            <person name="Perrotta A.R."/>
            <person name="Berdy B."/>
            <person name="Zhao S."/>
            <person name="Lieberman T.D."/>
            <person name="Swanson P.K."/>
            <person name="Smith M."/>
            <person name="Roesemann S."/>
            <person name="Alexander J.E."/>
            <person name="Rich S.A."/>
            <person name="Livny J."/>
            <person name="Vlamakis H."/>
            <person name="Clish C."/>
            <person name="Bullock K."/>
            <person name="Deik A."/>
            <person name="Scott J."/>
            <person name="Pierce K.A."/>
            <person name="Xavier R.J."/>
            <person name="Alm E.J."/>
        </authorList>
    </citation>
    <scope>NUCLEOTIDE SEQUENCE [LARGE SCALE GENOMIC DNA]</scope>
    <source>
        <strain evidence="5 8">BIOML-A14</strain>
        <strain evidence="4 7">BIOML-A160</strain>
    </source>
</reference>
<dbReference type="AlphaFoldDB" id="A0A139L7A1"/>
<evidence type="ECO:0000313" key="8">
    <source>
        <dbReference type="Proteomes" id="UP000435985"/>
    </source>
</evidence>
<keyword evidence="2" id="KW-0325">Glycoprotein</keyword>
<dbReference type="InterPro" id="IPR012334">
    <property type="entry name" value="Pectin_lyas_fold"/>
</dbReference>